<dbReference type="InterPro" id="IPR025712">
    <property type="entry name" value="Nup54_alpha-helical_dom"/>
</dbReference>
<feature type="compositionally biased region" description="Low complexity" evidence="5">
    <location>
        <begin position="7"/>
        <end position="17"/>
    </location>
</feature>
<comment type="caution">
    <text evidence="7">The sequence shown here is derived from an EMBL/GenBank/DDBJ whole genome shotgun (WGS) entry which is preliminary data.</text>
</comment>
<keyword evidence="8" id="KW-1185">Reference proteome</keyword>
<feature type="region of interest" description="Disordered" evidence="5">
    <location>
        <begin position="1"/>
        <end position="197"/>
    </location>
</feature>
<dbReference type="STRING" id="5217.A0A4Q1B9B6"/>
<evidence type="ECO:0000256" key="2">
    <source>
        <dbReference type="ARBA" id="ARBA00022448"/>
    </source>
</evidence>
<feature type="region of interest" description="Disordered" evidence="5">
    <location>
        <begin position="376"/>
        <end position="395"/>
    </location>
</feature>
<evidence type="ECO:0000313" key="7">
    <source>
        <dbReference type="EMBL" id="RXK35368.1"/>
    </source>
</evidence>
<keyword evidence="2" id="KW-0813">Transport</keyword>
<comment type="subcellular location">
    <subcellularLocation>
        <location evidence="1">Nucleus</location>
    </subcellularLocation>
</comment>
<dbReference type="PANTHER" id="PTHR13000">
    <property type="entry name" value="NUCLEOPORIN P54"/>
    <property type="match status" value="1"/>
</dbReference>
<evidence type="ECO:0000259" key="6">
    <source>
        <dbReference type="Pfam" id="PF13874"/>
    </source>
</evidence>
<feature type="compositionally biased region" description="Low complexity" evidence="5">
    <location>
        <begin position="61"/>
        <end position="99"/>
    </location>
</feature>
<dbReference type="GO" id="GO:0006999">
    <property type="term" value="P:nuclear pore organization"/>
    <property type="evidence" value="ECO:0007669"/>
    <property type="project" value="TreeGrafter"/>
</dbReference>
<feature type="compositionally biased region" description="Low complexity" evidence="5">
    <location>
        <begin position="155"/>
        <end position="189"/>
    </location>
</feature>
<dbReference type="AlphaFoldDB" id="A0A4Q1B9B6"/>
<keyword evidence="4" id="KW-0175">Coiled coil</keyword>
<dbReference type="GO" id="GO:0044613">
    <property type="term" value="C:nuclear pore central transport channel"/>
    <property type="evidence" value="ECO:0007669"/>
    <property type="project" value="TreeGrafter"/>
</dbReference>
<dbReference type="FunCoup" id="A0A4Q1B9B6">
    <property type="interactions" value="55"/>
</dbReference>
<dbReference type="OrthoDB" id="6162375at2759"/>
<dbReference type="PANTHER" id="PTHR13000:SF0">
    <property type="entry name" value="NUCLEOPORIN P54"/>
    <property type="match status" value="1"/>
</dbReference>
<dbReference type="Pfam" id="PF13874">
    <property type="entry name" value="Nup54"/>
    <property type="match status" value="1"/>
</dbReference>
<evidence type="ECO:0000313" key="8">
    <source>
        <dbReference type="Proteomes" id="UP000289152"/>
    </source>
</evidence>
<evidence type="ECO:0000256" key="1">
    <source>
        <dbReference type="ARBA" id="ARBA00004123"/>
    </source>
</evidence>
<evidence type="ECO:0000256" key="5">
    <source>
        <dbReference type="SAM" id="MobiDB-lite"/>
    </source>
</evidence>
<keyword evidence="3" id="KW-0539">Nucleus</keyword>
<gene>
    <name evidence="7" type="ORF">M231_07390</name>
</gene>
<dbReference type="InterPro" id="IPR024864">
    <property type="entry name" value="Nup54/Nup57/Nup44"/>
</dbReference>
<organism evidence="7 8">
    <name type="scientific">Tremella mesenterica</name>
    <name type="common">Jelly fungus</name>
    <dbReference type="NCBI Taxonomy" id="5217"/>
    <lineage>
        <taxon>Eukaryota</taxon>
        <taxon>Fungi</taxon>
        <taxon>Dikarya</taxon>
        <taxon>Basidiomycota</taxon>
        <taxon>Agaricomycotina</taxon>
        <taxon>Tremellomycetes</taxon>
        <taxon>Tremellales</taxon>
        <taxon>Tremellaceae</taxon>
        <taxon>Tremella</taxon>
    </lineage>
</organism>
<evidence type="ECO:0000256" key="3">
    <source>
        <dbReference type="ARBA" id="ARBA00023242"/>
    </source>
</evidence>
<feature type="domain" description="Nucleoporin Nup54 alpha-helical" evidence="6">
    <location>
        <begin position="251"/>
        <end position="374"/>
    </location>
</feature>
<feature type="compositionally biased region" description="Polar residues" evidence="5">
    <location>
        <begin position="18"/>
        <end position="28"/>
    </location>
</feature>
<feature type="coiled-coil region" evidence="4">
    <location>
        <begin position="292"/>
        <end position="341"/>
    </location>
</feature>
<dbReference type="GO" id="GO:0017056">
    <property type="term" value="F:structural constituent of nuclear pore"/>
    <property type="evidence" value="ECO:0007669"/>
    <property type="project" value="TreeGrafter"/>
</dbReference>
<dbReference type="EMBL" id="SDIL01000141">
    <property type="protein sequence ID" value="RXK35368.1"/>
    <property type="molecule type" value="Genomic_DNA"/>
</dbReference>
<name>A0A4Q1B9B6_TREME</name>
<dbReference type="GO" id="GO:0006607">
    <property type="term" value="P:NLS-bearing protein import into nucleus"/>
    <property type="evidence" value="ECO:0007669"/>
    <property type="project" value="TreeGrafter"/>
</dbReference>
<evidence type="ECO:0000256" key="4">
    <source>
        <dbReference type="SAM" id="Coils"/>
    </source>
</evidence>
<dbReference type="OMA" id="ANARTCA"/>
<dbReference type="Proteomes" id="UP000289152">
    <property type="component" value="Unassembled WGS sequence"/>
</dbReference>
<dbReference type="InParanoid" id="A0A4Q1B9B6"/>
<sequence length="488" mass="52731">MSFSFGNTQNQNQNQPQAFGSGSTSAPNTIKPFSFTTPNPQSSASPFGVKIDNPAPASSFSFGTSQNQNQTQNQQSNTGFGSTQNQSTGGFNFGTNNQNAQPQQGIFGSNTAQQGQQNNTFGFKPLGNLGASQNQGNTFGSQNQAQQGGFGSINQPSQQHGGFGSSQPFQSQQQQQQPQQQQPQPQNGFGTAGNALGQSIIGPRQELGIEERMLAVQRAWDVTSPDCRFQYFFYNVVDPGTAPQYGRPAGATDDQKWARAMRDNPDPQNMVPVLATGWADVKKRVQMQEQVASVHQQKLKEISAALANLTRQASLSSSIRLQTLQTSLKSLQSRLIHLAAQSPQFIPALHSTPFRPEETIIRSTLENVQAELDGRSTLSSVPGTPGTPRSVGLRSEALGGKKGKRRMIGEVNELWGLLDEVRRQRKLRQIGGGAEWTKDEKSLAQLAEVLGAQQTALAKLSGLVGDALFDADVIKGGLERVRNDERMA</sequence>
<feature type="compositionally biased region" description="Polar residues" evidence="5">
    <location>
        <begin position="34"/>
        <end position="45"/>
    </location>
</feature>
<protein>
    <recommendedName>
        <fullName evidence="6">Nucleoporin Nup54 alpha-helical domain-containing protein</fullName>
    </recommendedName>
</protein>
<feature type="compositionally biased region" description="Polar residues" evidence="5">
    <location>
        <begin position="100"/>
        <end position="121"/>
    </location>
</feature>
<accession>A0A4Q1B9B6</accession>
<feature type="compositionally biased region" description="Polar residues" evidence="5">
    <location>
        <begin position="130"/>
        <end position="147"/>
    </location>
</feature>
<dbReference type="GO" id="GO:0036228">
    <property type="term" value="P:protein localization to nuclear inner membrane"/>
    <property type="evidence" value="ECO:0007669"/>
    <property type="project" value="TreeGrafter"/>
</dbReference>
<reference evidence="7 8" key="1">
    <citation type="submission" date="2016-06" db="EMBL/GenBank/DDBJ databases">
        <title>Evolution of pathogenesis and genome organization in the Tremellales.</title>
        <authorList>
            <person name="Cuomo C."/>
            <person name="Litvintseva A."/>
            <person name="Heitman J."/>
            <person name="Chen Y."/>
            <person name="Sun S."/>
            <person name="Springer D."/>
            <person name="Dromer F."/>
            <person name="Young S."/>
            <person name="Zeng Q."/>
            <person name="Chapman S."/>
            <person name="Gujja S."/>
            <person name="Saif S."/>
            <person name="Birren B."/>
        </authorList>
    </citation>
    <scope>NUCLEOTIDE SEQUENCE [LARGE SCALE GENOMIC DNA]</scope>
    <source>
        <strain evidence="7 8">ATCC 28783</strain>
    </source>
</reference>
<dbReference type="VEuPathDB" id="FungiDB:TREMEDRAFT_60183"/>
<proteinExistence type="predicted"/>